<organism evidence="12 13">
    <name type="scientific">Thermaurantimonas aggregans</name>
    <dbReference type="NCBI Taxonomy" id="2173829"/>
    <lineage>
        <taxon>Bacteria</taxon>
        <taxon>Pseudomonadati</taxon>
        <taxon>Bacteroidota</taxon>
        <taxon>Flavobacteriia</taxon>
        <taxon>Flavobacteriales</taxon>
        <taxon>Schleiferiaceae</taxon>
        <taxon>Thermaurantimonas</taxon>
    </lineage>
</organism>
<dbReference type="PANTHER" id="PTHR33446">
    <property type="entry name" value="PROTEIN TONB-RELATED"/>
    <property type="match status" value="1"/>
</dbReference>
<evidence type="ECO:0000256" key="7">
    <source>
        <dbReference type="ARBA" id="ARBA00022927"/>
    </source>
</evidence>
<dbReference type="Proteomes" id="UP000286715">
    <property type="component" value="Unassembled WGS sequence"/>
</dbReference>
<keyword evidence="13" id="KW-1185">Reference proteome</keyword>
<comment type="caution">
    <text evidence="12">The sequence shown here is derived from an EMBL/GenBank/DDBJ whole genome shotgun (WGS) entry which is preliminary data.</text>
</comment>
<comment type="similarity">
    <text evidence="2">Belongs to the TonB family.</text>
</comment>
<dbReference type="GO" id="GO:0015031">
    <property type="term" value="P:protein transport"/>
    <property type="evidence" value="ECO:0007669"/>
    <property type="project" value="UniProtKB-KW"/>
</dbReference>
<keyword evidence="4" id="KW-1003">Cell membrane</keyword>
<dbReference type="OrthoDB" id="1095452at2"/>
<keyword evidence="8 10" id="KW-1133">Transmembrane helix</keyword>
<evidence type="ECO:0000256" key="5">
    <source>
        <dbReference type="ARBA" id="ARBA00022519"/>
    </source>
</evidence>
<dbReference type="GO" id="GO:0098797">
    <property type="term" value="C:plasma membrane protein complex"/>
    <property type="evidence" value="ECO:0007669"/>
    <property type="project" value="TreeGrafter"/>
</dbReference>
<dbReference type="InterPro" id="IPR037682">
    <property type="entry name" value="TonB_C"/>
</dbReference>
<evidence type="ECO:0000259" key="11">
    <source>
        <dbReference type="PROSITE" id="PS52015"/>
    </source>
</evidence>
<evidence type="ECO:0000256" key="3">
    <source>
        <dbReference type="ARBA" id="ARBA00022448"/>
    </source>
</evidence>
<dbReference type="Pfam" id="PF03544">
    <property type="entry name" value="TonB_C"/>
    <property type="match status" value="1"/>
</dbReference>
<name>A0A401XM69_9FLAO</name>
<keyword evidence="5" id="KW-0997">Cell inner membrane</keyword>
<evidence type="ECO:0000256" key="8">
    <source>
        <dbReference type="ARBA" id="ARBA00022989"/>
    </source>
</evidence>
<keyword evidence="9 10" id="KW-0472">Membrane</keyword>
<dbReference type="GO" id="GO:0055085">
    <property type="term" value="P:transmembrane transport"/>
    <property type="evidence" value="ECO:0007669"/>
    <property type="project" value="InterPro"/>
</dbReference>
<dbReference type="Gene3D" id="3.30.1150.10">
    <property type="match status" value="1"/>
</dbReference>
<dbReference type="SUPFAM" id="SSF74653">
    <property type="entry name" value="TolA/TonB C-terminal domain"/>
    <property type="match status" value="1"/>
</dbReference>
<dbReference type="EMBL" id="BHZE01000016">
    <property type="protein sequence ID" value="GCD78092.1"/>
    <property type="molecule type" value="Genomic_DNA"/>
</dbReference>
<keyword evidence="7" id="KW-0653">Protein transport</keyword>
<dbReference type="NCBIfam" id="TIGR01352">
    <property type="entry name" value="tonB_Cterm"/>
    <property type="match status" value="1"/>
</dbReference>
<dbReference type="InterPro" id="IPR006260">
    <property type="entry name" value="TonB/TolA_C"/>
</dbReference>
<reference evidence="12 13" key="1">
    <citation type="submission" date="2018-11" db="EMBL/GenBank/DDBJ databases">
        <title>Schleiferia aggregans sp. nov., a moderately thermophilic heterotrophic bacterium isolated from microbial mats at a terrestrial hot spring.</title>
        <authorList>
            <person name="Iino T."/>
            <person name="Ohkuma M."/>
            <person name="Haruta S."/>
        </authorList>
    </citation>
    <scope>NUCLEOTIDE SEQUENCE [LARGE SCALE GENOMIC DNA]</scope>
    <source>
        <strain evidence="12 13">LA</strain>
    </source>
</reference>
<dbReference type="PROSITE" id="PS52015">
    <property type="entry name" value="TONB_CTD"/>
    <property type="match status" value="1"/>
</dbReference>
<evidence type="ECO:0000256" key="6">
    <source>
        <dbReference type="ARBA" id="ARBA00022692"/>
    </source>
</evidence>
<sequence length="268" mass="30841">MKLPDELKQWEEWLYYRRNKLYGSFVERHKIWKREWIGLFVSGVLILAIYGSPLLVYKIKSAREKDAIKVEQLTVVSYSQLLQPPPIEMVNQPQQTIEKPAEVSTIKFVKPEIKKDEEVREETYVPTQEEFQKANPGTETVKGIDSVVIDQQNVKVKEDESENVLFAVVEIKPEFPGGREALMRYLAENIKYPQIARELNIQGVVIVQFTVDKSGQIRDVEIARGIGGGCDEEALRVVKNMPAWSPGRQNNRPVNVRYALPIRFALKD</sequence>
<evidence type="ECO:0000256" key="9">
    <source>
        <dbReference type="ARBA" id="ARBA00023136"/>
    </source>
</evidence>
<evidence type="ECO:0000256" key="2">
    <source>
        <dbReference type="ARBA" id="ARBA00006555"/>
    </source>
</evidence>
<feature type="transmembrane region" description="Helical" evidence="10">
    <location>
        <begin position="36"/>
        <end position="57"/>
    </location>
</feature>
<evidence type="ECO:0000256" key="1">
    <source>
        <dbReference type="ARBA" id="ARBA00004383"/>
    </source>
</evidence>
<dbReference type="RefSeq" id="WP_124398154.1">
    <property type="nucleotide sequence ID" value="NZ_BHZE01000016.1"/>
</dbReference>
<evidence type="ECO:0000313" key="12">
    <source>
        <dbReference type="EMBL" id="GCD78092.1"/>
    </source>
</evidence>
<evidence type="ECO:0000256" key="10">
    <source>
        <dbReference type="SAM" id="Phobius"/>
    </source>
</evidence>
<protein>
    <submittedName>
        <fullName evidence="12">Cell envelope biogenesis protein TonB</fullName>
    </submittedName>
</protein>
<feature type="domain" description="TonB C-terminal" evidence="11">
    <location>
        <begin position="177"/>
        <end position="268"/>
    </location>
</feature>
<dbReference type="PANTHER" id="PTHR33446:SF2">
    <property type="entry name" value="PROTEIN TONB"/>
    <property type="match status" value="1"/>
</dbReference>
<comment type="subcellular location">
    <subcellularLocation>
        <location evidence="1">Cell inner membrane</location>
        <topology evidence="1">Single-pass membrane protein</topology>
        <orientation evidence="1">Periplasmic side</orientation>
    </subcellularLocation>
</comment>
<keyword evidence="3" id="KW-0813">Transport</keyword>
<evidence type="ECO:0000256" key="4">
    <source>
        <dbReference type="ARBA" id="ARBA00022475"/>
    </source>
</evidence>
<keyword evidence="6 10" id="KW-0812">Transmembrane</keyword>
<dbReference type="InterPro" id="IPR051045">
    <property type="entry name" value="TonB-dependent_transducer"/>
</dbReference>
<proteinExistence type="inferred from homology"/>
<accession>A0A401XM69</accession>
<evidence type="ECO:0000313" key="13">
    <source>
        <dbReference type="Proteomes" id="UP000286715"/>
    </source>
</evidence>
<gene>
    <name evidence="12" type="ORF">JCM31826_15740</name>
</gene>
<dbReference type="GO" id="GO:0031992">
    <property type="term" value="F:energy transducer activity"/>
    <property type="evidence" value="ECO:0007669"/>
    <property type="project" value="TreeGrafter"/>
</dbReference>
<dbReference type="AlphaFoldDB" id="A0A401XM69"/>